<dbReference type="KEGG" id="pmet:G4Y79_04065"/>
<sequence>MDYPTPHADATPMTIITGFLGAGKTTLLNRILHGEHGLKLAVLVNDFGSVNIDSQLVTQVEAGDTIELSNGCICCTIRDDLKQAVLGLLAREDPPTHLLVETSGVSDPLEVALTFKYTPQVRIDSILTVVDAENILTVADDHRVLALNQIGMADLVIINKVDVAEADQLDRVHHYIRNINKKARTVEVVQADVPLAVLFDGGYDPSRPETLQPSEIHTHEAGHHHHDHEHSTHATIFETWSWRSDQPLSLKSLQRAIESLPTSIYRAKGFVYLADRPDERALLQVVGQRSNLTFTGETWGATQPYTQLVLIGKAGAMDTQALQSRFESTLAGQSSGLTRLAETAFSWLRRG</sequence>
<keyword evidence="1" id="KW-0547">Nucleotide-binding</keyword>
<evidence type="ECO:0000313" key="8">
    <source>
        <dbReference type="Proteomes" id="UP000594468"/>
    </source>
</evidence>
<dbReference type="InterPro" id="IPR027417">
    <property type="entry name" value="P-loop_NTPase"/>
</dbReference>
<name>A0A7S8EB30_9CHLR</name>
<dbReference type="SMART" id="SM00833">
    <property type="entry name" value="CobW_C"/>
    <property type="match status" value="1"/>
</dbReference>
<reference evidence="7 8" key="1">
    <citation type="submission" date="2020-02" db="EMBL/GenBank/DDBJ databases">
        <authorList>
            <person name="Zheng R.K."/>
            <person name="Sun C.M."/>
        </authorList>
    </citation>
    <scope>NUCLEOTIDE SEQUENCE [LARGE SCALE GENOMIC DNA]</scope>
    <source>
        <strain evidence="8">rifampicinis</strain>
    </source>
</reference>
<dbReference type="EMBL" id="CP062983">
    <property type="protein sequence ID" value="QPC83569.1"/>
    <property type="molecule type" value="Genomic_DNA"/>
</dbReference>
<dbReference type="CDD" id="cd03112">
    <property type="entry name" value="CobW-like"/>
    <property type="match status" value="1"/>
</dbReference>
<dbReference type="RefSeq" id="WP_195171635.1">
    <property type="nucleotide sequence ID" value="NZ_CP062983.1"/>
</dbReference>
<dbReference type="PANTHER" id="PTHR13748">
    <property type="entry name" value="COBW-RELATED"/>
    <property type="match status" value="1"/>
</dbReference>
<dbReference type="Proteomes" id="UP000594468">
    <property type="component" value="Chromosome"/>
</dbReference>
<dbReference type="Gene3D" id="3.40.50.300">
    <property type="entry name" value="P-loop containing nucleotide triphosphate hydrolases"/>
    <property type="match status" value="1"/>
</dbReference>
<proteinExistence type="inferred from homology"/>
<dbReference type="AlphaFoldDB" id="A0A7S8EB30"/>
<dbReference type="SUPFAM" id="SSF52540">
    <property type="entry name" value="P-loop containing nucleoside triphosphate hydrolases"/>
    <property type="match status" value="1"/>
</dbReference>
<dbReference type="PANTHER" id="PTHR13748:SF59">
    <property type="entry name" value="COBW C-TERMINAL DOMAIN-CONTAINING PROTEIN"/>
    <property type="match status" value="1"/>
</dbReference>
<dbReference type="InterPro" id="IPR051316">
    <property type="entry name" value="Zinc-reg_GTPase_activator"/>
</dbReference>
<organism evidence="7 8">
    <name type="scientific">Phototrophicus methaneseepsis</name>
    <dbReference type="NCBI Taxonomy" id="2710758"/>
    <lineage>
        <taxon>Bacteria</taxon>
        <taxon>Bacillati</taxon>
        <taxon>Chloroflexota</taxon>
        <taxon>Candidatus Thermofontia</taxon>
        <taxon>Phototrophicales</taxon>
        <taxon>Phototrophicaceae</taxon>
        <taxon>Phototrophicus</taxon>
    </lineage>
</organism>
<dbReference type="InterPro" id="IPR036627">
    <property type="entry name" value="CobW-likC_sf"/>
</dbReference>
<dbReference type="Pfam" id="PF02492">
    <property type="entry name" value="cobW"/>
    <property type="match status" value="1"/>
</dbReference>
<dbReference type="Gene3D" id="3.30.1220.10">
    <property type="entry name" value="CobW-like, C-terminal domain"/>
    <property type="match status" value="1"/>
</dbReference>
<keyword evidence="3" id="KW-0143">Chaperone</keyword>
<evidence type="ECO:0000256" key="5">
    <source>
        <dbReference type="ARBA" id="ARBA00049117"/>
    </source>
</evidence>
<dbReference type="Pfam" id="PF07683">
    <property type="entry name" value="CobW_C"/>
    <property type="match status" value="1"/>
</dbReference>
<keyword evidence="8" id="KW-1185">Reference proteome</keyword>
<dbReference type="SUPFAM" id="SSF90002">
    <property type="entry name" value="Hypothetical protein YjiA, C-terminal domain"/>
    <property type="match status" value="1"/>
</dbReference>
<accession>A0A7S8EB30</accession>
<comment type="catalytic activity">
    <reaction evidence="5">
        <text>GTP + H2O = GDP + phosphate + H(+)</text>
        <dbReference type="Rhea" id="RHEA:19669"/>
        <dbReference type="ChEBI" id="CHEBI:15377"/>
        <dbReference type="ChEBI" id="CHEBI:15378"/>
        <dbReference type="ChEBI" id="CHEBI:37565"/>
        <dbReference type="ChEBI" id="CHEBI:43474"/>
        <dbReference type="ChEBI" id="CHEBI:58189"/>
    </reaction>
    <physiologicalReaction direction="left-to-right" evidence="5">
        <dbReference type="Rhea" id="RHEA:19670"/>
    </physiologicalReaction>
</comment>
<dbReference type="InterPro" id="IPR011629">
    <property type="entry name" value="CobW-like_C"/>
</dbReference>
<protein>
    <submittedName>
        <fullName evidence="7">GTP-binding protein</fullName>
    </submittedName>
</protein>
<evidence type="ECO:0000256" key="3">
    <source>
        <dbReference type="ARBA" id="ARBA00023186"/>
    </source>
</evidence>
<gene>
    <name evidence="7" type="ORF">G4Y79_04065</name>
</gene>
<evidence type="ECO:0000256" key="4">
    <source>
        <dbReference type="ARBA" id="ARBA00034320"/>
    </source>
</evidence>
<evidence type="ECO:0000259" key="6">
    <source>
        <dbReference type="SMART" id="SM00833"/>
    </source>
</evidence>
<dbReference type="GO" id="GO:0016787">
    <property type="term" value="F:hydrolase activity"/>
    <property type="evidence" value="ECO:0007669"/>
    <property type="project" value="UniProtKB-KW"/>
</dbReference>
<evidence type="ECO:0000313" key="7">
    <source>
        <dbReference type="EMBL" id="QPC83569.1"/>
    </source>
</evidence>
<evidence type="ECO:0000256" key="1">
    <source>
        <dbReference type="ARBA" id="ARBA00022741"/>
    </source>
</evidence>
<comment type="similarity">
    <text evidence="4">Belongs to the SIMIBI class G3E GTPase family. ZNG1 subfamily.</text>
</comment>
<feature type="domain" description="CobW C-terminal" evidence="6">
    <location>
        <begin position="237"/>
        <end position="330"/>
    </location>
</feature>
<dbReference type="InterPro" id="IPR003495">
    <property type="entry name" value="CobW/HypB/UreG_nucleotide-bd"/>
</dbReference>
<keyword evidence="2" id="KW-0378">Hydrolase</keyword>
<dbReference type="GO" id="GO:0000166">
    <property type="term" value="F:nucleotide binding"/>
    <property type="evidence" value="ECO:0007669"/>
    <property type="project" value="UniProtKB-KW"/>
</dbReference>
<evidence type="ECO:0000256" key="2">
    <source>
        <dbReference type="ARBA" id="ARBA00022801"/>
    </source>
</evidence>